<sequence length="176" mass="19954">MREARQIQMEAPLARRQPSAFKRPIIVQKGPDSDEDFEWLHPGLPDEREFGISFSPFSRGEEEMVCSKVIIPPDLAYLTRFKSQGLLIKVGPQRIVVTRGFVGWLEHAGEMSVNDRTSQEVSRRTKSSGHLLQAVVDCVGVVGTASLVVFRQSINEERHRWIVDKRMVETGLRALI</sequence>
<dbReference type="AlphaFoldDB" id="A0A4Y2SAX1"/>
<reference evidence="2 3" key="1">
    <citation type="journal article" date="2019" name="Sci. Rep.">
        <title>Orb-weaving spider Araneus ventricosus genome elucidates the spidroin gene catalogue.</title>
        <authorList>
            <person name="Kono N."/>
            <person name="Nakamura H."/>
            <person name="Ohtoshi R."/>
            <person name="Moran D.A.P."/>
            <person name="Shinohara A."/>
            <person name="Yoshida Y."/>
            <person name="Fujiwara M."/>
            <person name="Mori M."/>
            <person name="Tomita M."/>
            <person name="Arakawa K."/>
        </authorList>
    </citation>
    <scope>NUCLEOTIDE SEQUENCE [LARGE SCALE GENOMIC DNA]</scope>
</reference>
<accession>A0A4Y2SAX1</accession>
<gene>
    <name evidence="2" type="ORF">AVEN_145754_1</name>
    <name evidence="1" type="ORF">AVEN_206592_1</name>
</gene>
<dbReference type="Proteomes" id="UP000499080">
    <property type="component" value="Unassembled WGS sequence"/>
</dbReference>
<evidence type="ECO:0000313" key="3">
    <source>
        <dbReference type="Proteomes" id="UP000499080"/>
    </source>
</evidence>
<keyword evidence="3" id="KW-1185">Reference proteome</keyword>
<dbReference type="EMBL" id="BGPR01020739">
    <property type="protein sequence ID" value="GBN85362.1"/>
    <property type="molecule type" value="Genomic_DNA"/>
</dbReference>
<evidence type="ECO:0000313" key="1">
    <source>
        <dbReference type="EMBL" id="GBN85250.1"/>
    </source>
</evidence>
<proteinExistence type="predicted"/>
<comment type="caution">
    <text evidence="2">The sequence shown here is derived from an EMBL/GenBank/DDBJ whole genome shotgun (WGS) entry which is preliminary data.</text>
</comment>
<organism evidence="2 3">
    <name type="scientific">Araneus ventricosus</name>
    <name type="common">Orbweaver spider</name>
    <name type="synonym">Epeira ventricosa</name>
    <dbReference type="NCBI Taxonomy" id="182803"/>
    <lineage>
        <taxon>Eukaryota</taxon>
        <taxon>Metazoa</taxon>
        <taxon>Ecdysozoa</taxon>
        <taxon>Arthropoda</taxon>
        <taxon>Chelicerata</taxon>
        <taxon>Arachnida</taxon>
        <taxon>Araneae</taxon>
        <taxon>Araneomorphae</taxon>
        <taxon>Entelegynae</taxon>
        <taxon>Araneoidea</taxon>
        <taxon>Araneidae</taxon>
        <taxon>Araneus</taxon>
    </lineage>
</organism>
<name>A0A4Y2SAX1_ARAVE</name>
<dbReference type="EMBL" id="BGPR01020694">
    <property type="protein sequence ID" value="GBN85250.1"/>
    <property type="molecule type" value="Genomic_DNA"/>
</dbReference>
<evidence type="ECO:0000313" key="2">
    <source>
        <dbReference type="EMBL" id="GBN85362.1"/>
    </source>
</evidence>
<protein>
    <submittedName>
        <fullName evidence="2">Uncharacterized protein</fullName>
    </submittedName>
</protein>